<feature type="signal peptide" evidence="1">
    <location>
        <begin position="1"/>
        <end position="24"/>
    </location>
</feature>
<keyword evidence="1" id="KW-0732">Signal</keyword>
<dbReference type="Proteomes" id="UP001302126">
    <property type="component" value="Unassembled WGS sequence"/>
</dbReference>
<evidence type="ECO:0000313" key="2">
    <source>
        <dbReference type="EMBL" id="KAK4190231.1"/>
    </source>
</evidence>
<protein>
    <recommendedName>
        <fullName evidence="4">Secreted protein</fullName>
    </recommendedName>
</protein>
<keyword evidence="3" id="KW-1185">Reference proteome</keyword>
<name>A0AAN6WZ05_9PEZI</name>
<organism evidence="2 3">
    <name type="scientific">Podospora australis</name>
    <dbReference type="NCBI Taxonomy" id="1536484"/>
    <lineage>
        <taxon>Eukaryota</taxon>
        <taxon>Fungi</taxon>
        <taxon>Dikarya</taxon>
        <taxon>Ascomycota</taxon>
        <taxon>Pezizomycotina</taxon>
        <taxon>Sordariomycetes</taxon>
        <taxon>Sordariomycetidae</taxon>
        <taxon>Sordariales</taxon>
        <taxon>Podosporaceae</taxon>
        <taxon>Podospora</taxon>
    </lineage>
</organism>
<evidence type="ECO:0008006" key="4">
    <source>
        <dbReference type="Google" id="ProtNLM"/>
    </source>
</evidence>
<feature type="chain" id="PRO_5043007614" description="Secreted protein" evidence="1">
    <location>
        <begin position="25"/>
        <end position="236"/>
    </location>
</feature>
<gene>
    <name evidence="2" type="ORF">QBC35DRAFT_491092</name>
</gene>
<accession>A0AAN6WZ05</accession>
<evidence type="ECO:0000313" key="3">
    <source>
        <dbReference type="Proteomes" id="UP001302126"/>
    </source>
</evidence>
<reference evidence="2" key="2">
    <citation type="submission" date="2023-05" db="EMBL/GenBank/DDBJ databases">
        <authorList>
            <consortium name="Lawrence Berkeley National Laboratory"/>
            <person name="Steindorff A."/>
            <person name="Hensen N."/>
            <person name="Bonometti L."/>
            <person name="Westerberg I."/>
            <person name="Brannstrom I.O."/>
            <person name="Guillou S."/>
            <person name="Cros-Aarteil S."/>
            <person name="Calhoun S."/>
            <person name="Haridas S."/>
            <person name="Kuo A."/>
            <person name="Mondo S."/>
            <person name="Pangilinan J."/>
            <person name="Riley R."/>
            <person name="Labutti K."/>
            <person name="Andreopoulos B."/>
            <person name="Lipzen A."/>
            <person name="Chen C."/>
            <person name="Yanf M."/>
            <person name="Daum C."/>
            <person name="Ng V."/>
            <person name="Clum A."/>
            <person name="Ohm R."/>
            <person name="Martin F."/>
            <person name="Silar P."/>
            <person name="Natvig D."/>
            <person name="Lalanne C."/>
            <person name="Gautier V."/>
            <person name="Ament-Velasquez S.L."/>
            <person name="Kruys A."/>
            <person name="Hutchinson M.I."/>
            <person name="Powell A.J."/>
            <person name="Barry K."/>
            <person name="Miller A.N."/>
            <person name="Grigoriev I.V."/>
            <person name="Debuchy R."/>
            <person name="Gladieux P."/>
            <person name="Thoren M.H."/>
            <person name="Johannesson H."/>
        </authorList>
    </citation>
    <scope>NUCLEOTIDE SEQUENCE</scope>
    <source>
        <strain evidence="2">PSN309</strain>
    </source>
</reference>
<proteinExistence type="predicted"/>
<comment type="caution">
    <text evidence="2">The sequence shown here is derived from an EMBL/GenBank/DDBJ whole genome shotgun (WGS) entry which is preliminary data.</text>
</comment>
<dbReference type="AlphaFoldDB" id="A0AAN6WZ05"/>
<reference evidence="2" key="1">
    <citation type="journal article" date="2023" name="Mol. Phylogenet. Evol.">
        <title>Genome-scale phylogeny and comparative genomics of the fungal order Sordariales.</title>
        <authorList>
            <person name="Hensen N."/>
            <person name="Bonometti L."/>
            <person name="Westerberg I."/>
            <person name="Brannstrom I.O."/>
            <person name="Guillou S."/>
            <person name="Cros-Aarteil S."/>
            <person name="Calhoun S."/>
            <person name="Haridas S."/>
            <person name="Kuo A."/>
            <person name="Mondo S."/>
            <person name="Pangilinan J."/>
            <person name="Riley R."/>
            <person name="LaButti K."/>
            <person name="Andreopoulos B."/>
            <person name="Lipzen A."/>
            <person name="Chen C."/>
            <person name="Yan M."/>
            <person name="Daum C."/>
            <person name="Ng V."/>
            <person name="Clum A."/>
            <person name="Steindorff A."/>
            <person name="Ohm R.A."/>
            <person name="Martin F."/>
            <person name="Silar P."/>
            <person name="Natvig D.O."/>
            <person name="Lalanne C."/>
            <person name="Gautier V."/>
            <person name="Ament-Velasquez S.L."/>
            <person name="Kruys A."/>
            <person name="Hutchinson M.I."/>
            <person name="Powell A.J."/>
            <person name="Barry K."/>
            <person name="Miller A.N."/>
            <person name="Grigoriev I.V."/>
            <person name="Debuchy R."/>
            <person name="Gladieux P."/>
            <person name="Hiltunen Thoren M."/>
            <person name="Johannesson H."/>
        </authorList>
    </citation>
    <scope>NUCLEOTIDE SEQUENCE</scope>
    <source>
        <strain evidence="2">PSN309</strain>
    </source>
</reference>
<evidence type="ECO:0000256" key="1">
    <source>
        <dbReference type="SAM" id="SignalP"/>
    </source>
</evidence>
<sequence>MCWFWTHISVVITTHISYFLIAAGTNGNQSITTSSPETPWYIPKPQPFHQRDSLGEIRAAQRKWYGICGTYLICSSENTISVCVNSTSTHWKAESRFAVISMDSFQYLICCAIPPPRSSLTWSGLWVVRASRLRQQLLGKNMGSQNGKTSPPHVLCDLFPIRVWMSQPVGTLGVLCFVIKHNSMQCQVTTLFLGHFRQMVVSRQSEFRATWKNRHPVCFSVFNGAAGRILRSVFSG</sequence>
<dbReference type="EMBL" id="MU864368">
    <property type="protein sequence ID" value="KAK4190231.1"/>
    <property type="molecule type" value="Genomic_DNA"/>
</dbReference>